<keyword evidence="3" id="KW-1185">Reference proteome</keyword>
<feature type="region of interest" description="Disordered" evidence="1">
    <location>
        <begin position="77"/>
        <end position="107"/>
    </location>
</feature>
<dbReference type="AlphaFoldDB" id="A0AAD7F2U8"/>
<proteinExistence type="predicted"/>
<evidence type="ECO:0000313" key="2">
    <source>
        <dbReference type="EMBL" id="KAJ7362820.1"/>
    </source>
</evidence>
<accession>A0AAD7F2U8</accession>
<name>A0AAD7F2U8_9AGAR</name>
<comment type="caution">
    <text evidence="2">The sequence shown here is derived from an EMBL/GenBank/DDBJ whole genome shotgun (WGS) entry which is preliminary data.</text>
</comment>
<dbReference type="Proteomes" id="UP001218218">
    <property type="component" value="Unassembled WGS sequence"/>
</dbReference>
<sequence length="112" mass="12353">MGVHRSRAECMLRLGDISKSCGDLPKAMDLWDSARPLFLRSSQAQQVEDIDCRIAGPGQEIQLQHRENLAKLAQLNAPSDTADEVEEDDQADTEDIENMSDDEKGVADVVVV</sequence>
<feature type="compositionally biased region" description="Acidic residues" evidence="1">
    <location>
        <begin position="81"/>
        <end position="100"/>
    </location>
</feature>
<reference evidence="2" key="1">
    <citation type="submission" date="2023-03" db="EMBL/GenBank/DDBJ databases">
        <title>Massive genome expansion in bonnet fungi (Mycena s.s.) driven by repeated elements and novel gene families across ecological guilds.</title>
        <authorList>
            <consortium name="Lawrence Berkeley National Laboratory"/>
            <person name="Harder C.B."/>
            <person name="Miyauchi S."/>
            <person name="Viragh M."/>
            <person name="Kuo A."/>
            <person name="Thoen E."/>
            <person name="Andreopoulos B."/>
            <person name="Lu D."/>
            <person name="Skrede I."/>
            <person name="Drula E."/>
            <person name="Henrissat B."/>
            <person name="Morin E."/>
            <person name="Kohler A."/>
            <person name="Barry K."/>
            <person name="LaButti K."/>
            <person name="Morin E."/>
            <person name="Salamov A."/>
            <person name="Lipzen A."/>
            <person name="Mereny Z."/>
            <person name="Hegedus B."/>
            <person name="Baldrian P."/>
            <person name="Stursova M."/>
            <person name="Weitz H."/>
            <person name="Taylor A."/>
            <person name="Grigoriev I.V."/>
            <person name="Nagy L.G."/>
            <person name="Martin F."/>
            <person name="Kauserud H."/>
        </authorList>
    </citation>
    <scope>NUCLEOTIDE SEQUENCE</scope>
    <source>
        <strain evidence="2">CBHHK002</strain>
    </source>
</reference>
<gene>
    <name evidence="2" type="ORF">DFH08DRAFT_799843</name>
</gene>
<dbReference type="EMBL" id="JARIHO010000004">
    <property type="protein sequence ID" value="KAJ7362820.1"/>
    <property type="molecule type" value="Genomic_DNA"/>
</dbReference>
<organism evidence="2 3">
    <name type="scientific">Mycena albidolilacea</name>
    <dbReference type="NCBI Taxonomy" id="1033008"/>
    <lineage>
        <taxon>Eukaryota</taxon>
        <taxon>Fungi</taxon>
        <taxon>Dikarya</taxon>
        <taxon>Basidiomycota</taxon>
        <taxon>Agaricomycotina</taxon>
        <taxon>Agaricomycetes</taxon>
        <taxon>Agaricomycetidae</taxon>
        <taxon>Agaricales</taxon>
        <taxon>Marasmiineae</taxon>
        <taxon>Mycenaceae</taxon>
        <taxon>Mycena</taxon>
    </lineage>
</organism>
<evidence type="ECO:0000256" key="1">
    <source>
        <dbReference type="SAM" id="MobiDB-lite"/>
    </source>
</evidence>
<protein>
    <submittedName>
        <fullName evidence="2">Uncharacterized protein</fullName>
    </submittedName>
</protein>
<evidence type="ECO:0000313" key="3">
    <source>
        <dbReference type="Proteomes" id="UP001218218"/>
    </source>
</evidence>